<keyword evidence="5 13" id="KW-0808">Transferase</keyword>
<evidence type="ECO:0000256" key="9">
    <source>
        <dbReference type="ARBA" id="ARBA00023014"/>
    </source>
</evidence>
<proteinExistence type="inferred from homology"/>
<dbReference type="eggNOG" id="COG1104">
    <property type="taxonomic scope" value="Bacteria"/>
</dbReference>
<keyword evidence="14" id="KW-1185">Reference proteome</keyword>
<dbReference type="HOGENOM" id="CLU_003433_0_0_0"/>
<keyword evidence="7" id="KW-0663">Pyridoxal phosphate</keyword>
<keyword evidence="8" id="KW-0408">Iron</keyword>
<accession>E4TFR3</accession>
<evidence type="ECO:0000256" key="7">
    <source>
        <dbReference type="ARBA" id="ARBA00022898"/>
    </source>
</evidence>
<dbReference type="InterPro" id="IPR000192">
    <property type="entry name" value="Aminotrans_V_dom"/>
</dbReference>
<dbReference type="GO" id="GO:0031071">
    <property type="term" value="F:cysteine desulfurase activity"/>
    <property type="evidence" value="ECO:0007669"/>
    <property type="project" value="UniProtKB-EC"/>
</dbReference>
<evidence type="ECO:0000256" key="3">
    <source>
        <dbReference type="ARBA" id="ARBA00006490"/>
    </source>
</evidence>
<dbReference type="Proteomes" id="UP000007039">
    <property type="component" value="Chromosome"/>
</dbReference>
<gene>
    <name evidence="13" type="ordered locus">Calni_0619</name>
</gene>
<dbReference type="PANTHER" id="PTHR11601">
    <property type="entry name" value="CYSTEINE DESULFURYLASE FAMILY MEMBER"/>
    <property type="match status" value="1"/>
</dbReference>
<dbReference type="AlphaFoldDB" id="E4TFR3"/>
<dbReference type="Gene3D" id="3.90.1150.10">
    <property type="entry name" value="Aspartate Aminotransferase, domain 1"/>
    <property type="match status" value="1"/>
</dbReference>
<evidence type="ECO:0000256" key="5">
    <source>
        <dbReference type="ARBA" id="ARBA00022679"/>
    </source>
</evidence>
<dbReference type="PIRSF" id="PIRSF005572">
    <property type="entry name" value="NifS"/>
    <property type="match status" value="1"/>
</dbReference>
<evidence type="ECO:0000256" key="11">
    <source>
        <dbReference type="RuleBase" id="RU004504"/>
    </source>
</evidence>
<dbReference type="InterPro" id="IPR015424">
    <property type="entry name" value="PyrdxlP-dep_Trfase"/>
</dbReference>
<dbReference type="InterPro" id="IPR016454">
    <property type="entry name" value="Cysteine_dSase"/>
</dbReference>
<dbReference type="EC" id="2.8.1.7" evidence="4"/>
<dbReference type="GO" id="GO:0008483">
    <property type="term" value="F:transaminase activity"/>
    <property type="evidence" value="ECO:0007669"/>
    <property type="project" value="UniProtKB-KW"/>
</dbReference>
<comment type="similarity">
    <text evidence="3">Belongs to the class-V pyridoxal-phosphate-dependent aminotransferase family. NifS/IscS subfamily.</text>
</comment>
<dbReference type="FunFam" id="3.40.640.10:FF:000084">
    <property type="entry name" value="IscS-like cysteine desulfurase"/>
    <property type="match status" value="1"/>
</dbReference>
<evidence type="ECO:0000256" key="4">
    <source>
        <dbReference type="ARBA" id="ARBA00012239"/>
    </source>
</evidence>
<dbReference type="Gene3D" id="3.40.640.10">
    <property type="entry name" value="Type I PLP-dependent aspartate aminotransferase-like (Major domain)"/>
    <property type="match status" value="1"/>
</dbReference>
<dbReference type="SUPFAM" id="SSF53383">
    <property type="entry name" value="PLP-dependent transferases"/>
    <property type="match status" value="1"/>
</dbReference>
<dbReference type="PANTHER" id="PTHR11601:SF34">
    <property type="entry name" value="CYSTEINE DESULFURASE"/>
    <property type="match status" value="1"/>
</dbReference>
<keyword evidence="9" id="KW-0411">Iron-sulfur</keyword>
<evidence type="ECO:0000256" key="8">
    <source>
        <dbReference type="ARBA" id="ARBA00023004"/>
    </source>
</evidence>
<evidence type="ECO:0000256" key="2">
    <source>
        <dbReference type="ARBA" id="ARBA00003120"/>
    </source>
</evidence>
<dbReference type="InterPro" id="IPR020578">
    <property type="entry name" value="Aminotrans_V_PyrdxlP_BS"/>
</dbReference>
<feature type="domain" description="Aminotransferase class V" evidence="12">
    <location>
        <begin position="3"/>
        <end position="363"/>
    </location>
</feature>
<sequence>MAIYFDNSATTKVDERVFESMIPYFKERFANPSSIHIEGRAIREEVEKAREIVAKTISALPEEIIFCGSGTESDNLAIKGIAFALKERGRHIITSNIEHKAVSESFKYLEGNGFEVTYLPVKKDGIIDIEDFKNALRDDTILVTVMLANNEIGTIQPIKEIGQLARKHRFILHTDAVQAVGKMNVDVCELGVHLLSFSGHKIYAPKGIGVLYIDKELKNLIQPIIHGGHQEDGIRSGTENVPYIIGIAEACRIIQNELDKDIKHISAIRDRFEERILREIPDVYVNGDREKRVCNISNITFRHIEAEALMVYASEICCSTGSACSSGDIDASHVLKAIKVDPVDIHGSIRFSFGRFNTIQEVDTAVDILKASAQKLREMSPLYKK</sequence>
<dbReference type="PROSITE" id="PS00595">
    <property type="entry name" value="AA_TRANSFER_CLASS_5"/>
    <property type="match status" value="1"/>
</dbReference>
<comment type="function">
    <text evidence="2">Catalyzes the removal of elemental sulfur atoms from cysteine to produce alanine. Seems to participate in the biosynthesis of the nitrogenase metalloclusters by providing the inorganic sulfur required for the Fe-S core formation.</text>
</comment>
<keyword evidence="6" id="KW-0479">Metal-binding</keyword>
<evidence type="ECO:0000259" key="12">
    <source>
        <dbReference type="Pfam" id="PF00266"/>
    </source>
</evidence>
<evidence type="ECO:0000313" key="13">
    <source>
        <dbReference type="EMBL" id="ADR18531.1"/>
    </source>
</evidence>
<comment type="catalytic activity">
    <reaction evidence="10">
        <text>(sulfur carrier)-H + L-cysteine = (sulfur carrier)-SH + L-alanine</text>
        <dbReference type="Rhea" id="RHEA:43892"/>
        <dbReference type="Rhea" id="RHEA-COMP:14737"/>
        <dbReference type="Rhea" id="RHEA-COMP:14739"/>
        <dbReference type="ChEBI" id="CHEBI:29917"/>
        <dbReference type="ChEBI" id="CHEBI:35235"/>
        <dbReference type="ChEBI" id="CHEBI:57972"/>
        <dbReference type="ChEBI" id="CHEBI:64428"/>
        <dbReference type="EC" id="2.8.1.7"/>
    </reaction>
</comment>
<evidence type="ECO:0000256" key="1">
    <source>
        <dbReference type="ARBA" id="ARBA00001933"/>
    </source>
</evidence>
<dbReference type="InterPro" id="IPR015422">
    <property type="entry name" value="PyrdxlP-dep_Trfase_small"/>
</dbReference>
<comment type="cofactor">
    <cofactor evidence="1 11">
        <name>pyridoxal 5'-phosphate</name>
        <dbReference type="ChEBI" id="CHEBI:597326"/>
    </cofactor>
</comment>
<evidence type="ECO:0000313" key="14">
    <source>
        <dbReference type="Proteomes" id="UP000007039"/>
    </source>
</evidence>
<dbReference type="EMBL" id="CP002347">
    <property type="protein sequence ID" value="ADR18531.1"/>
    <property type="molecule type" value="Genomic_DNA"/>
</dbReference>
<dbReference type="GO" id="GO:0046872">
    <property type="term" value="F:metal ion binding"/>
    <property type="evidence" value="ECO:0007669"/>
    <property type="project" value="UniProtKB-KW"/>
</dbReference>
<dbReference type="KEGG" id="cni:Calni_0619"/>
<dbReference type="Pfam" id="PF00266">
    <property type="entry name" value="Aminotran_5"/>
    <property type="match status" value="1"/>
</dbReference>
<reference evidence="13 14" key="2">
    <citation type="journal article" date="2011" name="Stand. Genomic Sci.">
        <title>Complete genome sequence of Calditerrivibrio nitroreducens type strain (Yu37-1).</title>
        <authorList>
            <person name="Pitluck S."/>
            <person name="Sikorski J."/>
            <person name="Zeytun A."/>
            <person name="Lapidus A."/>
            <person name="Nolan M."/>
            <person name="Lucas S."/>
            <person name="Hammon N."/>
            <person name="Deshpande S."/>
            <person name="Cheng J.F."/>
            <person name="Tapia R."/>
            <person name="Han C."/>
            <person name="Goodwin L."/>
            <person name="Liolios K."/>
            <person name="Pagani I."/>
            <person name="Ivanova N."/>
            <person name="Mavromatis K."/>
            <person name="Pati A."/>
            <person name="Chen A."/>
            <person name="Palaniappan K."/>
            <person name="Hauser L."/>
            <person name="Chang Y.J."/>
            <person name="Jeffries C.D."/>
            <person name="Detter J.C."/>
            <person name="Brambilla E."/>
            <person name="Djao O.D."/>
            <person name="Rohde M."/>
            <person name="Spring S."/>
            <person name="Goker M."/>
            <person name="Woyke T."/>
            <person name="Bristow J."/>
            <person name="Eisen J.A."/>
            <person name="Markowitz V."/>
            <person name="Hugenholtz P."/>
            <person name="Kyrpides N.C."/>
            <person name="Klenk H.P."/>
            <person name="Land M."/>
        </authorList>
    </citation>
    <scope>NUCLEOTIDE SEQUENCE [LARGE SCALE GENOMIC DNA]</scope>
    <source>
        <strain evidence="14">DSM 19672 / NBRC 101217 / Yu37-1</strain>
    </source>
</reference>
<evidence type="ECO:0000256" key="6">
    <source>
        <dbReference type="ARBA" id="ARBA00022723"/>
    </source>
</evidence>
<protein>
    <recommendedName>
        <fullName evidence="4">cysteine desulfurase</fullName>
        <ecNumber evidence="4">2.8.1.7</ecNumber>
    </recommendedName>
</protein>
<evidence type="ECO:0000256" key="10">
    <source>
        <dbReference type="ARBA" id="ARBA00050776"/>
    </source>
</evidence>
<dbReference type="STRING" id="768670.Calni_0619"/>
<keyword evidence="13" id="KW-0032">Aminotransferase</keyword>
<organism evidence="13 14">
    <name type="scientific">Calditerrivibrio nitroreducens (strain DSM 19672 / NBRC 101217 / Yu37-1)</name>
    <dbReference type="NCBI Taxonomy" id="768670"/>
    <lineage>
        <taxon>Bacteria</taxon>
        <taxon>Pseudomonadati</taxon>
        <taxon>Deferribacterota</taxon>
        <taxon>Deferribacteres</taxon>
        <taxon>Deferribacterales</taxon>
        <taxon>Calditerrivibrionaceae</taxon>
    </lineage>
</organism>
<name>E4TFR3_CALNY</name>
<dbReference type="GO" id="GO:0051536">
    <property type="term" value="F:iron-sulfur cluster binding"/>
    <property type="evidence" value="ECO:0007669"/>
    <property type="project" value="UniProtKB-KW"/>
</dbReference>
<dbReference type="RefSeq" id="WP_013450744.1">
    <property type="nucleotide sequence ID" value="NC_014758.1"/>
</dbReference>
<dbReference type="InterPro" id="IPR015421">
    <property type="entry name" value="PyrdxlP-dep_Trfase_major"/>
</dbReference>
<reference key="1">
    <citation type="submission" date="2010-11" db="EMBL/GenBank/DDBJ databases">
        <title>The complete genome of chromosome of Calditerrivibrio nitroreducens DSM 19672.</title>
        <authorList>
            <consortium name="US DOE Joint Genome Institute (JGI-PGF)"/>
            <person name="Lucas S."/>
            <person name="Copeland A."/>
            <person name="Lapidus A."/>
            <person name="Bruce D."/>
            <person name="Goodwin L."/>
            <person name="Pitluck S."/>
            <person name="Kyrpides N."/>
            <person name="Mavromatis K."/>
            <person name="Ivanova N."/>
            <person name="Mikhailova N."/>
            <person name="Zeytun A."/>
            <person name="Brettin T."/>
            <person name="Detter J.C."/>
            <person name="Tapia R."/>
            <person name="Han C."/>
            <person name="Land M."/>
            <person name="Hauser L."/>
            <person name="Markowitz V."/>
            <person name="Cheng J.-F."/>
            <person name="Hugenholtz P."/>
            <person name="Woyke T."/>
            <person name="Wu D."/>
            <person name="Spring S."/>
            <person name="Schroeder M."/>
            <person name="Brambilla E."/>
            <person name="Klenk H.-P."/>
            <person name="Eisen J.A."/>
        </authorList>
    </citation>
    <scope>NUCLEOTIDE SEQUENCE [LARGE SCALE GENOMIC DNA]</scope>
    <source>
        <strain>DSM 19672</strain>
    </source>
</reference>